<reference evidence="2 3" key="1">
    <citation type="submission" date="2016-10" db="EMBL/GenBank/DDBJ databases">
        <title>Rodentibacter gen. nov. and new species.</title>
        <authorList>
            <person name="Christensen H."/>
        </authorList>
    </citation>
    <scope>NUCLEOTIDE SEQUENCE [LARGE SCALE GENOMIC DNA]</scope>
    <source>
        <strain evidence="2 3">CCUG17206</strain>
    </source>
</reference>
<dbReference type="Gene3D" id="2.40.320.10">
    <property type="entry name" value="Hypothetical Protein Pfu-838710-001"/>
    <property type="match status" value="1"/>
</dbReference>
<dbReference type="RefSeq" id="WP_077414963.1">
    <property type="nucleotide sequence ID" value="NZ_MLHJ01000015.1"/>
</dbReference>
<comment type="caution">
    <text evidence="2">The sequence shown here is derived from an EMBL/GenBank/DDBJ whole genome shotgun (WGS) entry which is preliminary data.</text>
</comment>
<organism evidence="2 3">
    <name type="scientific">Rodentibacter rarus</name>
    <dbReference type="NCBI Taxonomy" id="1908260"/>
    <lineage>
        <taxon>Bacteria</taxon>
        <taxon>Pseudomonadati</taxon>
        <taxon>Pseudomonadota</taxon>
        <taxon>Gammaproteobacteria</taxon>
        <taxon>Pasteurellales</taxon>
        <taxon>Pasteurellaceae</taxon>
        <taxon>Rodentibacter</taxon>
    </lineage>
</organism>
<dbReference type="InterPro" id="IPR023577">
    <property type="entry name" value="CYTH_domain"/>
</dbReference>
<gene>
    <name evidence="2" type="ORF">BKK50_02370</name>
</gene>
<dbReference type="AlphaFoldDB" id="A0A1V3IQP3"/>
<dbReference type="PANTHER" id="PTHR39569:SF1">
    <property type="entry name" value="INORGANIC TRIPHOSPHATASE"/>
    <property type="match status" value="1"/>
</dbReference>
<keyword evidence="3" id="KW-1185">Reference proteome</keyword>
<sequence>MINEIELKLAVSPETFHLLEKHLQQFNPLVRESICLGNTYYDYPDHFLAKQKMGLRIRQENQTLTLTLKTNGEVVGGLHHRPEYHLPLDKKDVPTNDQLRTLYPFEQLPATSLKPIFSTDFNRTFWLVKFRDAKIEVAFDQGEIVSGERSQPICEIEFELKEGKVSDLFYFVEELPVLTDIYFSSASKAKRGYQLSHPVVLTDWLNKWRDFLNQEREESAVDFNAKFHRLLKMEQALVEETLSLPPSLFSQDFMKTVERVGAFFNLYHYYDENKALFEQILEQASGSAIIEDDILPQLLESNQTFLNKIQALIRFHSETKDNEKTIEKLTALFTTRLYFERMMKLMRLAVSGESSVYH</sequence>
<dbReference type="EMBL" id="MLHJ01000015">
    <property type="protein sequence ID" value="OOF44503.1"/>
    <property type="molecule type" value="Genomic_DNA"/>
</dbReference>
<dbReference type="Pfam" id="PF01928">
    <property type="entry name" value="CYTH"/>
    <property type="match status" value="1"/>
</dbReference>
<dbReference type="OrthoDB" id="3034217at2"/>
<dbReference type="Proteomes" id="UP000189433">
    <property type="component" value="Unassembled WGS sequence"/>
</dbReference>
<dbReference type="STRING" id="1908260.BKK50_02370"/>
<accession>A0A1V3IQP3</accession>
<evidence type="ECO:0000313" key="3">
    <source>
        <dbReference type="Proteomes" id="UP000189433"/>
    </source>
</evidence>
<dbReference type="InterPro" id="IPR039013">
    <property type="entry name" value="YgiF"/>
</dbReference>
<proteinExistence type="predicted"/>
<dbReference type="PANTHER" id="PTHR39569">
    <property type="entry name" value="INORGANIC TRIPHOSPHATASE"/>
    <property type="match status" value="1"/>
</dbReference>
<dbReference type="GO" id="GO:0046872">
    <property type="term" value="F:metal ion binding"/>
    <property type="evidence" value="ECO:0007669"/>
    <property type="project" value="TreeGrafter"/>
</dbReference>
<protein>
    <submittedName>
        <fullName evidence="2">CYTH domain-containing protein</fullName>
    </submittedName>
</protein>
<dbReference type="SUPFAM" id="SSF55154">
    <property type="entry name" value="CYTH-like phosphatases"/>
    <property type="match status" value="1"/>
</dbReference>
<dbReference type="PROSITE" id="PS51707">
    <property type="entry name" value="CYTH"/>
    <property type="match status" value="1"/>
</dbReference>
<evidence type="ECO:0000259" key="1">
    <source>
        <dbReference type="PROSITE" id="PS51707"/>
    </source>
</evidence>
<dbReference type="InterPro" id="IPR033469">
    <property type="entry name" value="CYTH-like_dom_sf"/>
</dbReference>
<feature type="domain" description="CYTH" evidence="1">
    <location>
        <begin position="2"/>
        <end position="199"/>
    </location>
</feature>
<name>A0A1V3IQP3_9PAST</name>
<dbReference type="GO" id="GO:0050355">
    <property type="term" value="F:inorganic triphosphate phosphatase activity"/>
    <property type="evidence" value="ECO:0007669"/>
    <property type="project" value="InterPro"/>
</dbReference>
<evidence type="ECO:0000313" key="2">
    <source>
        <dbReference type="EMBL" id="OOF44503.1"/>
    </source>
</evidence>
<dbReference type="CDD" id="cd07756">
    <property type="entry name" value="CYTH-like_Pase_CHAD"/>
    <property type="match status" value="1"/>
</dbReference>
<dbReference type="SMART" id="SM01118">
    <property type="entry name" value="CYTH"/>
    <property type="match status" value="1"/>
</dbReference>